<dbReference type="AlphaFoldDB" id="A0A9D1X978"/>
<accession>A0A9D1X978</accession>
<sequence>MNDLKETKTILLSSWKLFKTRATILVAFFFIYLIISAFASIILYALPENLPLKSGLQIFVLLLLYSVFSICHIRNMNYTIKQQPFSMPHLNDEKRTLMNHFFATILYSAIVSIGILFFIIPGIYWAIRLQFYSYAIIEKGLGAIESIRYSWHLTRNASTELLILTAYALLVLCVGLILFILGIFIAIPYILMIQCYTHKILSKG</sequence>
<feature type="transmembrane region" description="Helical" evidence="1">
    <location>
        <begin position="101"/>
        <end position="127"/>
    </location>
</feature>
<evidence type="ECO:0000256" key="1">
    <source>
        <dbReference type="SAM" id="Phobius"/>
    </source>
</evidence>
<feature type="transmembrane region" description="Helical" evidence="1">
    <location>
        <begin position="161"/>
        <end position="191"/>
    </location>
</feature>
<protein>
    <recommendedName>
        <fullName evidence="2">DUF7847 domain-containing protein</fullName>
    </recommendedName>
</protein>
<dbReference type="EMBL" id="DXEL01000051">
    <property type="protein sequence ID" value="HIX74851.1"/>
    <property type="molecule type" value="Genomic_DNA"/>
</dbReference>
<feature type="domain" description="DUF7847" evidence="2">
    <location>
        <begin position="108"/>
        <end position="181"/>
    </location>
</feature>
<keyword evidence="1" id="KW-1133">Transmembrane helix</keyword>
<dbReference type="InterPro" id="IPR057169">
    <property type="entry name" value="DUF7847"/>
</dbReference>
<reference evidence="3" key="1">
    <citation type="journal article" date="2021" name="PeerJ">
        <title>Extensive microbial diversity within the chicken gut microbiome revealed by metagenomics and culture.</title>
        <authorList>
            <person name="Gilroy R."/>
            <person name="Ravi A."/>
            <person name="Getino M."/>
            <person name="Pursley I."/>
            <person name="Horton D.L."/>
            <person name="Alikhan N.F."/>
            <person name="Baker D."/>
            <person name="Gharbi K."/>
            <person name="Hall N."/>
            <person name="Watson M."/>
            <person name="Adriaenssens E.M."/>
            <person name="Foster-Nyarko E."/>
            <person name="Jarju S."/>
            <person name="Secka A."/>
            <person name="Antonio M."/>
            <person name="Oren A."/>
            <person name="Chaudhuri R.R."/>
            <person name="La Ragione R."/>
            <person name="Hildebrand F."/>
            <person name="Pallen M.J."/>
        </authorList>
    </citation>
    <scope>NUCLEOTIDE SEQUENCE</scope>
    <source>
        <strain evidence="3">ChiGjej6B6-14162</strain>
    </source>
</reference>
<dbReference type="Proteomes" id="UP000886740">
    <property type="component" value="Unassembled WGS sequence"/>
</dbReference>
<reference evidence="3" key="2">
    <citation type="submission" date="2021-04" db="EMBL/GenBank/DDBJ databases">
        <authorList>
            <person name="Gilroy R."/>
        </authorList>
    </citation>
    <scope>NUCLEOTIDE SEQUENCE</scope>
    <source>
        <strain evidence="3">ChiGjej6B6-14162</strain>
    </source>
</reference>
<comment type="caution">
    <text evidence="3">The sequence shown here is derived from an EMBL/GenBank/DDBJ whole genome shotgun (WGS) entry which is preliminary data.</text>
</comment>
<evidence type="ECO:0000259" key="2">
    <source>
        <dbReference type="Pfam" id="PF25231"/>
    </source>
</evidence>
<dbReference type="Pfam" id="PF25231">
    <property type="entry name" value="DUF7847"/>
    <property type="match status" value="1"/>
</dbReference>
<gene>
    <name evidence="3" type="ORF">H9977_07455</name>
</gene>
<keyword evidence="1" id="KW-0812">Transmembrane</keyword>
<evidence type="ECO:0000313" key="4">
    <source>
        <dbReference type="Proteomes" id="UP000886740"/>
    </source>
</evidence>
<feature type="transmembrane region" description="Helical" evidence="1">
    <location>
        <begin position="58"/>
        <end position="80"/>
    </location>
</feature>
<proteinExistence type="predicted"/>
<feature type="transmembrane region" description="Helical" evidence="1">
    <location>
        <begin position="21"/>
        <end position="46"/>
    </location>
</feature>
<organism evidence="3 4">
    <name type="scientific">Candidatus Parabacteroides intestinipullorum</name>
    <dbReference type="NCBI Taxonomy" id="2838723"/>
    <lineage>
        <taxon>Bacteria</taxon>
        <taxon>Pseudomonadati</taxon>
        <taxon>Bacteroidota</taxon>
        <taxon>Bacteroidia</taxon>
        <taxon>Bacteroidales</taxon>
        <taxon>Tannerellaceae</taxon>
        <taxon>Parabacteroides</taxon>
    </lineage>
</organism>
<evidence type="ECO:0000313" key="3">
    <source>
        <dbReference type="EMBL" id="HIX74851.1"/>
    </source>
</evidence>
<keyword evidence="1" id="KW-0472">Membrane</keyword>
<name>A0A9D1X978_9BACT</name>